<proteinExistence type="predicted"/>
<reference evidence="2 3" key="1">
    <citation type="submission" date="2017-01" db="EMBL/GenBank/DDBJ databases">
        <title>Bacillus cereus isolates.</title>
        <authorList>
            <person name="Beno S.M."/>
        </authorList>
    </citation>
    <scope>NUCLEOTIDE SEQUENCE [LARGE SCALE GENOMIC DNA]</scope>
    <source>
        <strain evidence="2 3">FSL W7-1108</strain>
    </source>
</reference>
<gene>
    <name evidence="2" type="ORF">BW900_25930</name>
</gene>
<feature type="transmembrane region" description="Helical" evidence="1">
    <location>
        <begin position="55"/>
        <end position="74"/>
    </location>
</feature>
<keyword evidence="1" id="KW-0812">Transmembrane</keyword>
<feature type="transmembrane region" description="Helical" evidence="1">
    <location>
        <begin position="139"/>
        <end position="168"/>
    </location>
</feature>
<dbReference type="InterPro" id="IPR010390">
    <property type="entry name" value="ABC-2_transporter-like"/>
</dbReference>
<accession>A0A1S9T104</accession>
<sequence length="262" mass="30076">MRKYWELAKSQIKVDIAYISVHWTSMGSGILKVFLLFYFWKAVYANRTTINEMNFSTMITYVIIALMLESYVSGVGNNLSRGIKNGEIANELLKPYHYLDKLVSLDIGFKISNLIRISFPIFLISVLILRVQLPGSPISLLLFLISALLGVLIGTQLDLLIGVLAFWTTNTWGIKILRDSIIKFFSGALVPLTLFPHWFQIIGDYLPFKHMIFIPVSIYVGNFNTHESINCLFFQFLWLILLFSIVRIVWMFSIRKITIFGG</sequence>
<dbReference type="Pfam" id="PF06182">
    <property type="entry name" value="ABC2_membrane_6"/>
    <property type="match status" value="1"/>
</dbReference>
<dbReference type="PANTHER" id="PTHR36832:SF1">
    <property type="entry name" value="SLR1174 PROTEIN"/>
    <property type="match status" value="1"/>
</dbReference>
<organism evidence="2 3">
    <name type="scientific">Bacillus mycoides</name>
    <dbReference type="NCBI Taxonomy" id="1405"/>
    <lineage>
        <taxon>Bacteria</taxon>
        <taxon>Bacillati</taxon>
        <taxon>Bacillota</taxon>
        <taxon>Bacilli</taxon>
        <taxon>Bacillales</taxon>
        <taxon>Bacillaceae</taxon>
        <taxon>Bacillus</taxon>
        <taxon>Bacillus cereus group</taxon>
    </lineage>
</organism>
<protein>
    <recommendedName>
        <fullName evidence="4">ABC transporter permease</fullName>
    </recommendedName>
</protein>
<dbReference type="EMBL" id="MUAI01000037">
    <property type="protein sequence ID" value="OOR03676.1"/>
    <property type="molecule type" value="Genomic_DNA"/>
</dbReference>
<evidence type="ECO:0008006" key="4">
    <source>
        <dbReference type="Google" id="ProtNLM"/>
    </source>
</evidence>
<keyword evidence="1" id="KW-1133">Transmembrane helix</keyword>
<evidence type="ECO:0000313" key="2">
    <source>
        <dbReference type="EMBL" id="OOR03676.1"/>
    </source>
</evidence>
<feature type="transmembrane region" description="Helical" evidence="1">
    <location>
        <begin position="180"/>
        <end position="199"/>
    </location>
</feature>
<comment type="caution">
    <text evidence="2">The sequence shown here is derived from an EMBL/GenBank/DDBJ whole genome shotgun (WGS) entry which is preliminary data.</text>
</comment>
<dbReference type="RefSeq" id="WP_078177059.1">
    <property type="nucleotide sequence ID" value="NZ_JBCMNA010000014.1"/>
</dbReference>
<feature type="transmembrane region" description="Helical" evidence="1">
    <location>
        <begin position="232"/>
        <end position="250"/>
    </location>
</feature>
<dbReference type="Proteomes" id="UP000190696">
    <property type="component" value="Unassembled WGS sequence"/>
</dbReference>
<dbReference type="PANTHER" id="PTHR36832">
    <property type="entry name" value="SLR1174 PROTEIN-RELATED"/>
    <property type="match status" value="1"/>
</dbReference>
<evidence type="ECO:0000313" key="3">
    <source>
        <dbReference type="Proteomes" id="UP000190696"/>
    </source>
</evidence>
<name>A0A1S9T104_BACMY</name>
<feature type="transmembrane region" description="Helical" evidence="1">
    <location>
        <begin position="114"/>
        <end position="133"/>
    </location>
</feature>
<keyword evidence="1" id="KW-0472">Membrane</keyword>
<feature type="transmembrane region" description="Helical" evidence="1">
    <location>
        <begin position="21"/>
        <end position="40"/>
    </location>
</feature>
<evidence type="ECO:0000256" key="1">
    <source>
        <dbReference type="SAM" id="Phobius"/>
    </source>
</evidence>
<dbReference type="AlphaFoldDB" id="A0A1S9T104"/>